<gene>
    <name evidence="2" type="ORF">C8A00DRAFT_45712</name>
</gene>
<sequence length="211" mass="23095">MDFPTSLLDCLCGSNNPQPDHSNNHPGYTLITEKPAPEPLPSTTSWAPTNDNDDNDNDELTTRTTTKKILTPPLPCPKEKSEPHPTHHHQTEHLLHSLEDILKTPGGEHTTPTSWGEAFTDAYTHAVASAQQALGALWAYARAHSYEIAASVLLTVLALGVLARLVPGFVRVLGFGGLGGSFAAWWQRLYGGYVPKGSLWSFLQRMGMTWE</sequence>
<feature type="region of interest" description="Disordered" evidence="1">
    <location>
        <begin position="12"/>
        <end position="91"/>
    </location>
</feature>
<evidence type="ECO:0000313" key="3">
    <source>
        <dbReference type="Proteomes" id="UP001302745"/>
    </source>
</evidence>
<reference evidence="2" key="1">
    <citation type="journal article" date="2023" name="Mol. Phylogenet. Evol.">
        <title>Genome-scale phylogeny and comparative genomics of the fungal order Sordariales.</title>
        <authorList>
            <person name="Hensen N."/>
            <person name="Bonometti L."/>
            <person name="Westerberg I."/>
            <person name="Brannstrom I.O."/>
            <person name="Guillou S."/>
            <person name="Cros-Aarteil S."/>
            <person name="Calhoun S."/>
            <person name="Haridas S."/>
            <person name="Kuo A."/>
            <person name="Mondo S."/>
            <person name="Pangilinan J."/>
            <person name="Riley R."/>
            <person name="LaButti K."/>
            <person name="Andreopoulos B."/>
            <person name="Lipzen A."/>
            <person name="Chen C."/>
            <person name="Yan M."/>
            <person name="Daum C."/>
            <person name="Ng V."/>
            <person name="Clum A."/>
            <person name="Steindorff A."/>
            <person name="Ohm R.A."/>
            <person name="Martin F."/>
            <person name="Silar P."/>
            <person name="Natvig D.O."/>
            <person name="Lalanne C."/>
            <person name="Gautier V."/>
            <person name="Ament-Velasquez S.L."/>
            <person name="Kruys A."/>
            <person name="Hutchinson M.I."/>
            <person name="Powell A.J."/>
            <person name="Barry K."/>
            <person name="Miller A.N."/>
            <person name="Grigoriev I.V."/>
            <person name="Debuchy R."/>
            <person name="Gladieux P."/>
            <person name="Hiltunen Thoren M."/>
            <person name="Johannesson H."/>
        </authorList>
    </citation>
    <scope>NUCLEOTIDE SEQUENCE</scope>
    <source>
        <strain evidence="2">CBS 538.74</strain>
    </source>
</reference>
<comment type="caution">
    <text evidence="2">The sequence shown here is derived from an EMBL/GenBank/DDBJ whole genome shotgun (WGS) entry which is preliminary data.</text>
</comment>
<dbReference type="AlphaFoldDB" id="A0AAN6VIV9"/>
<dbReference type="InterPro" id="IPR038213">
    <property type="entry name" value="IFI6/IFI27-like_sf"/>
</dbReference>
<organism evidence="2 3">
    <name type="scientific">Chaetomidium leptoderma</name>
    <dbReference type="NCBI Taxonomy" id="669021"/>
    <lineage>
        <taxon>Eukaryota</taxon>
        <taxon>Fungi</taxon>
        <taxon>Dikarya</taxon>
        <taxon>Ascomycota</taxon>
        <taxon>Pezizomycotina</taxon>
        <taxon>Sordariomycetes</taxon>
        <taxon>Sordariomycetidae</taxon>
        <taxon>Sordariales</taxon>
        <taxon>Chaetomiaceae</taxon>
        <taxon>Chaetomidium</taxon>
    </lineage>
</organism>
<dbReference type="EMBL" id="MU857039">
    <property type="protein sequence ID" value="KAK4150991.1"/>
    <property type="molecule type" value="Genomic_DNA"/>
</dbReference>
<evidence type="ECO:0000313" key="2">
    <source>
        <dbReference type="EMBL" id="KAK4150991.1"/>
    </source>
</evidence>
<protein>
    <submittedName>
        <fullName evidence="2">Uncharacterized protein</fullName>
    </submittedName>
</protein>
<dbReference type="Proteomes" id="UP001302745">
    <property type="component" value="Unassembled WGS sequence"/>
</dbReference>
<feature type="compositionally biased region" description="Polar residues" evidence="1">
    <location>
        <begin position="13"/>
        <end position="26"/>
    </location>
</feature>
<name>A0AAN6VIV9_9PEZI</name>
<dbReference type="Gene3D" id="6.10.110.10">
    <property type="match status" value="1"/>
</dbReference>
<feature type="compositionally biased region" description="Basic and acidic residues" evidence="1">
    <location>
        <begin position="77"/>
        <end position="91"/>
    </location>
</feature>
<keyword evidence="3" id="KW-1185">Reference proteome</keyword>
<feature type="compositionally biased region" description="Low complexity" evidence="1">
    <location>
        <begin position="62"/>
        <end position="71"/>
    </location>
</feature>
<proteinExistence type="predicted"/>
<evidence type="ECO:0000256" key="1">
    <source>
        <dbReference type="SAM" id="MobiDB-lite"/>
    </source>
</evidence>
<accession>A0AAN6VIV9</accession>
<reference evidence="2" key="2">
    <citation type="submission" date="2023-05" db="EMBL/GenBank/DDBJ databases">
        <authorList>
            <consortium name="Lawrence Berkeley National Laboratory"/>
            <person name="Steindorff A."/>
            <person name="Hensen N."/>
            <person name="Bonometti L."/>
            <person name="Westerberg I."/>
            <person name="Brannstrom I.O."/>
            <person name="Guillou S."/>
            <person name="Cros-Aarteil S."/>
            <person name="Calhoun S."/>
            <person name="Haridas S."/>
            <person name="Kuo A."/>
            <person name="Mondo S."/>
            <person name="Pangilinan J."/>
            <person name="Riley R."/>
            <person name="Labutti K."/>
            <person name="Andreopoulos B."/>
            <person name="Lipzen A."/>
            <person name="Chen C."/>
            <person name="Yanf M."/>
            <person name="Daum C."/>
            <person name="Ng V."/>
            <person name="Clum A."/>
            <person name="Ohm R."/>
            <person name="Martin F."/>
            <person name="Silar P."/>
            <person name="Natvig D."/>
            <person name="Lalanne C."/>
            <person name="Gautier V."/>
            <person name="Ament-Velasquez S.L."/>
            <person name="Kruys A."/>
            <person name="Hutchinson M.I."/>
            <person name="Powell A.J."/>
            <person name="Barry K."/>
            <person name="Miller A.N."/>
            <person name="Grigoriev I.V."/>
            <person name="Debuchy R."/>
            <person name="Gladieux P."/>
            <person name="Thoren M.H."/>
            <person name="Johannesson H."/>
        </authorList>
    </citation>
    <scope>NUCLEOTIDE SEQUENCE</scope>
    <source>
        <strain evidence="2">CBS 538.74</strain>
    </source>
</reference>